<name>A0A561ETN5_9ACTN</name>
<dbReference type="Gene3D" id="1.10.287.1060">
    <property type="entry name" value="ESAT-6-like"/>
    <property type="match status" value="1"/>
</dbReference>
<dbReference type="InterPro" id="IPR010310">
    <property type="entry name" value="T7SS_ESAT-6-like"/>
</dbReference>
<dbReference type="RefSeq" id="WP_170290646.1">
    <property type="nucleotide sequence ID" value="NZ_BAAABR010000045.1"/>
</dbReference>
<evidence type="ECO:0000313" key="1">
    <source>
        <dbReference type="EMBL" id="TWE18972.1"/>
    </source>
</evidence>
<gene>
    <name evidence="1" type="ORF">FB465_4073</name>
</gene>
<sequence length="104" mass="10818">MPASPSTGFRVHPAELADAGLAARRTAERLQAGANAVPAAGDAAVAALPGWRTAVALDECTEAWHRALVRLAAELEGIGADLQRTASDYEATEAEIRRSLRPGS</sequence>
<organism evidence="1 2">
    <name type="scientific">Kitasatospora atroaurantiaca</name>
    <dbReference type="NCBI Taxonomy" id="285545"/>
    <lineage>
        <taxon>Bacteria</taxon>
        <taxon>Bacillati</taxon>
        <taxon>Actinomycetota</taxon>
        <taxon>Actinomycetes</taxon>
        <taxon>Kitasatosporales</taxon>
        <taxon>Streptomycetaceae</taxon>
        <taxon>Kitasatospora</taxon>
    </lineage>
</organism>
<accession>A0A561ETN5</accession>
<dbReference type="Pfam" id="PF06013">
    <property type="entry name" value="WXG100"/>
    <property type="match status" value="1"/>
</dbReference>
<dbReference type="InterPro" id="IPR036689">
    <property type="entry name" value="ESAT-6-like_sf"/>
</dbReference>
<dbReference type="EMBL" id="VIVR01000001">
    <property type="protein sequence ID" value="TWE18972.1"/>
    <property type="molecule type" value="Genomic_DNA"/>
</dbReference>
<evidence type="ECO:0000313" key="2">
    <source>
        <dbReference type="Proteomes" id="UP000318416"/>
    </source>
</evidence>
<comment type="caution">
    <text evidence="1">The sequence shown here is derived from an EMBL/GenBank/DDBJ whole genome shotgun (WGS) entry which is preliminary data.</text>
</comment>
<dbReference type="SUPFAM" id="SSF140453">
    <property type="entry name" value="EsxAB dimer-like"/>
    <property type="match status" value="1"/>
</dbReference>
<proteinExistence type="predicted"/>
<dbReference type="AlphaFoldDB" id="A0A561ETN5"/>
<reference evidence="1 2" key="1">
    <citation type="submission" date="2019-06" db="EMBL/GenBank/DDBJ databases">
        <title>Sequencing the genomes of 1000 actinobacteria strains.</title>
        <authorList>
            <person name="Klenk H.-P."/>
        </authorList>
    </citation>
    <scope>NUCLEOTIDE SEQUENCE [LARGE SCALE GENOMIC DNA]</scope>
    <source>
        <strain evidence="1 2">DSM 41649</strain>
    </source>
</reference>
<dbReference type="Proteomes" id="UP000318416">
    <property type="component" value="Unassembled WGS sequence"/>
</dbReference>
<protein>
    <submittedName>
        <fullName evidence="1">Excreted virulence factor EspC (Type VII ESX diderm)</fullName>
    </submittedName>
</protein>
<keyword evidence="2" id="KW-1185">Reference proteome</keyword>